<dbReference type="KEGG" id="soh:D1869_05450"/>
<protein>
    <submittedName>
        <fullName evidence="3">Uncharacterized protein</fullName>
    </submittedName>
</protein>
<name>A0A650CFW0_SULOH</name>
<reference evidence="3 4" key="1">
    <citation type="submission" date="2019-10" db="EMBL/GenBank/DDBJ databases">
        <title>Genome Sequences from Six Type Strain Members of the Archaeal Family Sulfolobaceae: Acidianus ambivalens, Acidianus infernus, Metallosphaera prunae, Stygiolobus azoricus, Sulfolobus metallicus, and Sulfurisphaera ohwakuensis.</title>
        <authorList>
            <person name="Counts J.A."/>
            <person name="Kelly R.M."/>
        </authorList>
    </citation>
    <scope>NUCLEOTIDE SEQUENCE [LARGE SCALE GENOMIC DNA]</scope>
    <source>
        <strain evidence="3 4">TA-1</strain>
    </source>
</reference>
<keyword evidence="1" id="KW-0812">Transmembrane</keyword>
<evidence type="ECO:0000313" key="3">
    <source>
        <dbReference type="EMBL" id="QGR16692.1"/>
    </source>
</evidence>
<gene>
    <name evidence="3" type="ORF">D1869_05450</name>
    <name evidence="2" type="ORF">HNQ62_001876</name>
</gene>
<reference evidence="2 5" key="2">
    <citation type="submission" date="2020-08" db="EMBL/GenBank/DDBJ databases">
        <title>Genomic Encyclopedia of Type Strains, Phase IV (KMG-IV): sequencing the most valuable type-strain genomes for metagenomic binning, comparative biology and taxonomic classification.</title>
        <authorList>
            <person name="Goeker M."/>
        </authorList>
    </citation>
    <scope>NUCLEOTIDE SEQUENCE [LARGE SCALE GENOMIC DNA]</scope>
    <source>
        <strain evidence="2 5">DSM 12421</strain>
    </source>
</reference>
<evidence type="ECO:0000313" key="4">
    <source>
        <dbReference type="Proteomes" id="UP000427373"/>
    </source>
</evidence>
<proteinExistence type="predicted"/>
<dbReference type="AlphaFoldDB" id="A0A650CFW0"/>
<dbReference type="EMBL" id="JACHFY010000010">
    <property type="protein sequence ID" value="MBB5254103.1"/>
    <property type="molecule type" value="Genomic_DNA"/>
</dbReference>
<keyword evidence="1" id="KW-1133">Transmembrane helix</keyword>
<organism evidence="3 4">
    <name type="scientific">Sulfurisphaera ohwakuensis</name>
    <dbReference type="NCBI Taxonomy" id="69656"/>
    <lineage>
        <taxon>Archaea</taxon>
        <taxon>Thermoproteota</taxon>
        <taxon>Thermoprotei</taxon>
        <taxon>Sulfolobales</taxon>
        <taxon>Sulfolobaceae</taxon>
        <taxon>Sulfurisphaera</taxon>
    </lineage>
</organism>
<dbReference type="GeneID" id="42800669"/>
<evidence type="ECO:0000256" key="1">
    <source>
        <dbReference type="SAM" id="Phobius"/>
    </source>
</evidence>
<keyword evidence="4" id="KW-1185">Reference proteome</keyword>
<accession>A0A650CFW0</accession>
<dbReference type="OrthoDB" id="374155at2157"/>
<dbReference type="Proteomes" id="UP000582213">
    <property type="component" value="Unassembled WGS sequence"/>
</dbReference>
<dbReference type="Proteomes" id="UP000427373">
    <property type="component" value="Chromosome"/>
</dbReference>
<evidence type="ECO:0000313" key="5">
    <source>
        <dbReference type="Proteomes" id="UP000582213"/>
    </source>
</evidence>
<sequence>MRKNKILALMLFSIIFLSTSVAIAQVSPQMNLIATETINTPNLSIQSMIPYDNGVVIVMSYVNFSITPGGFNQKPSTVLYIYFFNSTMHLLLYEATLTSISVVIPFIKNGELYIVIDSSSSYLNQEQVESYVYVFNGLKLVNTYTINGLLLNYGKEYGLPPFNLSFPQIIKLNTSSPMRFSMSTIILLNNTNITLVNQYPFTEIQLPQGILLLSENLSNFYSFGPSKLLLFNITMFNYNGKIIWSENITLYNPLLLGTFVFGSLSTIANSNLYTLMGQAYTTVVGDQIFIINTTPIPLFTSSPVIKVNVTILGVNLNNGKITTRLQLYNIIPNIALLNLGGKLYVVIGGEKSVTIEMYNGTNLTTVAKIPLTVKVEQVTEQVPVTNNGQVQIQNVTRNETFILSGFFYDYGKYLLITNPTSKGTNVTDLYYGGITNYALAENVSNYEITPENYVLLLNESDNFSLIFLNNNGTVRGSVNVGQLGISSIFGIISSPNIRVIEVSPYTYYMVKAYYNVSMTSTTSTKGNTELQVYEVNFPKPSPPIVTTTSQTTTSAHMSSSSLSIPTTLVVGIIVVVVIVAAVLFIVFKRQK</sequence>
<dbReference type="RefSeq" id="WP_156014247.1">
    <property type="nucleotide sequence ID" value="NZ_CP045484.1"/>
</dbReference>
<keyword evidence="1" id="KW-0472">Membrane</keyword>
<evidence type="ECO:0000313" key="2">
    <source>
        <dbReference type="EMBL" id="MBB5254103.1"/>
    </source>
</evidence>
<feature type="transmembrane region" description="Helical" evidence="1">
    <location>
        <begin position="568"/>
        <end position="587"/>
    </location>
</feature>
<dbReference type="EMBL" id="CP045484">
    <property type="protein sequence ID" value="QGR16692.1"/>
    <property type="molecule type" value="Genomic_DNA"/>
</dbReference>